<keyword evidence="2" id="KW-0472">Membrane</keyword>
<evidence type="ECO:0000259" key="4">
    <source>
        <dbReference type="Pfam" id="PF06580"/>
    </source>
</evidence>
<dbReference type="SUPFAM" id="SSF55874">
    <property type="entry name" value="ATPase domain of HSP90 chaperone/DNA topoisomerase II/histidine kinase"/>
    <property type="match status" value="1"/>
</dbReference>
<organism evidence="5 6">
    <name type="scientific">Aquimarina mytili</name>
    <dbReference type="NCBI Taxonomy" id="874423"/>
    <lineage>
        <taxon>Bacteria</taxon>
        <taxon>Pseudomonadati</taxon>
        <taxon>Bacteroidota</taxon>
        <taxon>Flavobacteriia</taxon>
        <taxon>Flavobacteriales</taxon>
        <taxon>Flavobacteriaceae</taxon>
        <taxon>Aquimarina</taxon>
    </lineage>
</organism>
<reference evidence="5" key="1">
    <citation type="submission" date="2021-01" db="EMBL/GenBank/DDBJ databases">
        <authorList>
            <person name="Zhong Y.L."/>
        </authorList>
    </citation>
    <scope>NUCLEOTIDE SEQUENCE</scope>
    <source>
        <strain evidence="5">KCTC 23302</strain>
    </source>
</reference>
<feature type="repeat" description="TPR" evidence="1">
    <location>
        <begin position="147"/>
        <end position="180"/>
    </location>
</feature>
<evidence type="ECO:0000256" key="2">
    <source>
        <dbReference type="SAM" id="Phobius"/>
    </source>
</evidence>
<dbReference type="GO" id="GO:0016020">
    <property type="term" value="C:membrane"/>
    <property type="evidence" value="ECO:0007669"/>
    <property type="project" value="InterPro"/>
</dbReference>
<keyword evidence="1" id="KW-0802">TPR repeat</keyword>
<dbReference type="Pfam" id="PF13424">
    <property type="entry name" value="TPR_12"/>
    <property type="match status" value="1"/>
</dbReference>
<keyword evidence="3" id="KW-0732">Signal</keyword>
<dbReference type="InterPro" id="IPR036890">
    <property type="entry name" value="HATPase_C_sf"/>
</dbReference>
<comment type="caution">
    <text evidence="5">The sequence shown here is derived from an EMBL/GenBank/DDBJ whole genome shotgun (WGS) entry which is preliminary data.</text>
</comment>
<keyword evidence="2" id="KW-1133">Transmembrane helix</keyword>
<feature type="repeat" description="TPR" evidence="1">
    <location>
        <begin position="107"/>
        <end position="140"/>
    </location>
</feature>
<dbReference type="PROSITE" id="PS50005">
    <property type="entry name" value="TPR"/>
    <property type="match status" value="2"/>
</dbReference>
<dbReference type="EMBL" id="JAERQJ010000009">
    <property type="protein sequence ID" value="MBL0685502.1"/>
    <property type="molecule type" value="Genomic_DNA"/>
</dbReference>
<dbReference type="SMART" id="SM00028">
    <property type="entry name" value="TPR"/>
    <property type="match status" value="4"/>
</dbReference>
<dbReference type="Gene3D" id="3.30.565.10">
    <property type="entry name" value="Histidine kinase-like ATPase, C-terminal domain"/>
    <property type="match status" value="1"/>
</dbReference>
<keyword evidence="6" id="KW-1185">Reference proteome</keyword>
<dbReference type="InterPro" id="IPR011990">
    <property type="entry name" value="TPR-like_helical_dom_sf"/>
</dbReference>
<feature type="chain" id="PRO_5036691536" evidence="3">
    <location>
        <begin position="22"/>
        <end position="612"/>
    </location>
</feature>
<feature type="transmembrane region" description="Helical" evidence="2">
    <location>
        <begin position="379"/>
        <end position="399"/>
    </location>
</feature>
<dbReference type="RefSeq" id="WP_201923664.1">
    <property type="nucleotide sequence ID" value="NZ_BAABAX010000012.1"/>
</dbReference>
<feature type="domain" description="Signal transduction histidine kinase internal region" evidence="4">
    <location>
        <begin position="415"/>
        <end position="492"/>
    </location>
</feature>
<keyword evidence="2" id="KW-0812">Transmembrane</keyword>
<dbReference type="GO" id="GO:0000155">
    <property type="term" value="F:phosphorelay sensor kinase activity"/>
    <property type="evidence" value="ECO:0007669"/>
    <property type="project" value="InterPro"/>
</dbReference>
<dbReference type="PANTHER" id="PTHR34220">
    <property type="entry name" value="SENSOR HISTIDINE KINASE YPDA"/>
    <property type="match status" value="1"/>
</dbReference>
<evidence type="ECO:0000256" key="3">
    <source>
        <dbReference type="SAM" id="SignalP"/>
    </source>
</evidence>
<protein>
    <submittedName>
        <fullName evidence="5">Tetratricopeptide repeat protein</fullName>
    </submittedName>
</protein>
<dbReference type="AlphaFoldDB" id="A0A936ZUA1"/>
<name>A0A936ZUA1_9FLAO</name>
<evidence type="ECO:0000256" key="1">
    <source>
        <dbReference type="PROSITE-ProRule" id="PRU00339"/>
    </source>
</evidence>
<dbReference type="InterPro" id="IPR019734">
    <property type="entry name" value="TPR_rpt"/>
</dbReference>
<sequence length="612" mass="70158">MRIFYIIFAGMFIGNSCGAFAQSDTIKPKEVEQYLLLSKEFLHKNIDSSLFYINRALLLSKSISNDTLLAKSHLQKSSILIFKKKFSEADSLLQNNLKNVLPKHIEGQTWQNLATIQYYKQDFENALNLYLKAVEILENAGNPRLLVNAYTNIGSINASLKYYDKAVTYLEKALPLSDFNESIRMQILVNLSSIYYEQKLFKKYLETASQAEELAKKYNSKRVLSVIYGNFSNYYSEEGAEYDKAIIYGKKAIELKKELNSLYTIGLTYNNLGHSYLKKEEYRKAITYLDSALPGAKGLLKSYIYNNLKDSYTGLNDYKKAMYYADLKDRLKDSITNAQQKEKVAELTEKFESEKKQQQIDILDTQNELQALTISQQKYLLIVLVAFGLLFLILGYFGFKSYKTKQQLDTILLQQKLRKTQLNPHFLFNALQSIQNFIYQNDKEKSGSYLASYSKLIRLILEKSNENFISVADDKLALESYLNLQQLTHNNSFSFNINVEDNVDEDFDQLPSLITQPFVENAILHGLKDIVDGKVSISYLKKDADLHVIIKDNGKGFETKKENSKRLHKSMSMGIIKEQIKNLNKTLKGFTGNISVDSSSSGTKVTLRFRIA</sequence>
<evidence type="ECO:0000313" key="6">
    <source>
        <dbReference type="Proteomes" id="UP000651057"/>
    </source>
</evidence>
<proteinExistence type="predicted"/>
<evidence type="ECO:0000313" key="5">
    <source>
        <dbReference type="EMBL" id="MBL0685502.1"/>
    </source>
</evidence>
<dbReference type="InterPro" id="IPR050640">
    <property type="entry name" value="Bact_2-comp_sensor_kinase"/>
</dbReference>
<accession>A0A936ZUA1</accession>
<dbReference type="Gene3D" id="1.25.40.10">
    <property type="entry name" value="Tetratricopeptide repeat domain"/>
    <property type="match status" value="2"/>
</dbReference>
<dbReference type="Pfam" id="PF06580">
    <property type="entry name" value="His_kinase"/>
    <property type="match status" value="1"/>
</dbReference>
<gene>
    <name evidence="5" type="ORF">JJQ60_18350</name>
</gene>
<dbReference type="Proteomes" id="UP000651057">
    <property type="component" value="Unassembled WGS sequence"/>
</dbReference>
<dbReference type="Pfam" id="PF13181">
    <property type="entry name" value="TPR_8"/>
    <property type="match status" value="1"/>
</dbReference>
<feature type="signal peptide" evidence="3">
    <location>
        <begin position="1"/>
        <end position="21"/>
    </location>
</feature>
<dbReference type="SUPFAM" id="SSF81901">
    <property type="entry name" value="HCP-like"/>
    <property type="match status" value="1"/>
</dbReference>
<dbReference type="InterPro" id="IPR010559">
    <property type="entry name" value="Sig_transdc_His_kin_internal"/>
</dbReference>
<dbReference type="PANTHER" id="PTHR34220:SF7">
    <property type="entry name" value="SENSOR HISTIDINE KINASE YPDA"/>
    <property type="match status" value="1"/>
</dbReference>